<reference evidence="2 3" key="1">
    <citation type="journal article" date="2014" name="PLoS Genet.">
        <title>Phylogenetically driven sequencing of extremely halophilic archaea reveals strategies for static and dynamic osmo-response.</title>
        <authorList>
            <person name="Becker E.A."/>
            <person name="Seitzer P.M."/>
            <person name="Tritt A."/>
            <person name="Larsen D."/>
            <person name="Krusor M."/>
            <person name="Yao A.I."/>
            <person name="Wu D."/>
            <person name="Madern D."/>
            <person name="Eisen J.A."/>
            <person name="Darling A.E."/>
            <person name="Facciotti M.T."/>
        </authorList>
    </citation>
    <scope>NUCLEOTIDE SEQUENCE [LARGE SCALE GENOMIC DNA]</scope>
    <source>
        <strain evidence="3">ATCC 33959 / DSM 4427 / JCM 8863 / NBRC 102184 / NCIMB 2188 / Ma 2.38</strain>
    </source>
</reference>
<accession>M0HTA4</accession>
<feature type="transmembrane region" description="Helical" evidence="1">
    <location>
        <begin position="119"/>
        <end position="139"/>
    </location>
</feature>
<evidence type="ECO:0000313" key="2">
    <source>
        <dbReference type="EMBL" id="ELZ86922.1"/>
    </source>
</evidence>
<keyword evidence="3" id="KW-1185">Reference proteome</keyword>
<feature type="transmembrane region" description="Helical" evidence="1">
    <location>
        <begin position="16"/>
        <end position="37"/>
    </location>
</feature>
<dbReference type="EMBL" id="AOLJ01000001">
    <property type="protein sequence ID" value="ELZ86922.1"/>
    <property type="molecule type" value="Genomic_DNA"/>
</dbReference>
<dbReference type="AlphaFoldDB" id="M0HTA4"/>
<keyword evidence="1" id="KW-0472">Membrane</keyword>
<evidence type="ECO:0000256" key="1">
    <source>
        <dbReference type="SAM" id="Phobius"/>
    </source>
</evidence>
<feature type="transmembrane region" description="Helical" evidence="1">
    <location>
        <begin position="179"/>
        <end position="198"/>
    </location>
</feature>
<comment type="caution">
    <text evidence="2">The sequence shown here is derived from an EMBL/GenBank/DDBJ whole genome shotgun (WGS) entry which is preliminary data.</text>
</comment>
<keyword evidence="1" id="KW-0812">Transmembrane</keyword>
<feature type="transmembrane region" description="Helical" evidence="1">
    <location>
        <begin position="145"/>
        <end position="167"/>
    </location>
</feature>
<keyword evidence="1" id="KW-1133">Transmembrane helix</keyword>
<organism evidence="2 3">
    <name type="scientific">Haloferax gibbonsii (strain ATCC 33959 / DSM 4427 / JCM 8863 / NBRC 102184 / NCIMB 2188 / Ma 2.38)</name>
    <dbReference type="NCBI Taxonomy" id="1227459"/>
    <lineage>
        <taxon>Archaea</taxon>
        <taxon>Methanobacteriati</taxon>
        <taxon>Methanobacteriota</taxon>
        <taxon>Stenosarchaea group</taxon>
        <taxon>Halobacteria</taxon>
        <taxon>Halobacteriales</taxon>
        <taxon>Haloferacaceae</taxon>
        <taxon>Haloferax</taxon>
    </lineage>
</organism>
<sequence length="262" mass="28571">MIFQISAITDPVPSTLPVWLITLGIESMFLGVVINAVKQQGLYSQYTRRERLVGVLGLGLGYFFIALSLIQGNFGLYGTYLFILFRAVEGAAAVLIFVRLLTFFRGGYYSSSVFTKVRHILVVFFITTLGVSLLLKILIDGPFIGSLWYNLSLVYTVLVVVLTLISVRWRLRKVQADTNLGVTGGIALGVAGGQIYSFSLASEIAILLLGSLVYTIGFWSAASLLFSSGIWGLFSSSTCSQCDADLSQYNDPEFCPQCGNST</sequence>
<dbReference type="Proteomes" id="UP000011571">
    <property type="component" value="Unassembled WGS sequence"/>
</dbReference>
<feature type="transmembrane region" description="Helical" evidence="1">
    <location>
        <begin position="77"/>
        <end position="98"/>
    </location>
</feature>
<feature type="transmembrane region" description="Helical" evidence="1">
    <location>
        <begin position="204"/>
        <end position="226"/>
    </location>
</feature>
<proteinExistence type="predicted"/>
<protein>
    <submittedName>
        <fullName evidence="2">Uncharacterized protein</fullName>
    </submittedName>
</protein>
<feature type="transmembrane region" description="Helical" evidence="1">
    <location>
        <begin position="52"/>
        <end position="71"/>
    </location>
</feature>
<gene>
    <name evidence="2" type="ORF">C454_00180</name>
</gene>
<name>M0HTA4_HALGM</name>
<evidence type="ECO:0000313" key="3">
    <source>
        <dbReference type="Proteomes" id="UP000011571"/>
    </source>
</evidence>